<dbReference type="STRING" id="888050.HMPREF9004_0012"/>
<dbReference type="Proteomes" id="UP000013015">
    <property type="component" value="Unassembled WGS sequence"/>
</dbReference>
<dbReference type="PRINTS" id="PR00599">
    <property type="entry name" value="MAPEPTIDASE"/>
</dbReference>
<feature type="binding site" evidence="6">
    <location>
        <position position="279"/>
    </location>
    <ligand>
        <name>a divalent metal cation</name>
        <dbReference type="ChEBI" id="CHEBI:60240"/>
        <label>1</label>
    </ligand>
</feature>
<organism evidence="9 10">
    <name type="scientific">Schaalia cardiffensis F0333</name>
    <dbReference type="NCBI Taxonomy" id="888050"/>
    <lineage>
        <taxon>Bacteria</taxon>
        <taxon>Bacillati</taxon>
        <taxon>Actinomycetota</taxon>
        <taxon>Actinomycetes</taxon>
        <taxon>Actinomycetales</taxon>
        <taxon>Actinomycetaceae</taxon>
        <taxon>Schaalia</taxon>
    </lineage>
</organism>
<keyword evidence="4 6" id="KW-0479">Metal-binding</keyword>
<feature type="binding site" evidence="6">
    <location>
        <position position="221"/>
    </location>
    <ligand>
        <name>substrate</name>
    </ligand>
</feature>
<dbReference type="EC" id="3.4.11.18" evidence="6 7"/>
<dbReference type="PANTHER" id="PTHR43330">
    <property type="entry name" value="METHIONINE AMINOPEPTIDASE"/>
    <property type="match status" value="1"/>
</dbReference>
<dbReference type="CDD" id="cd01086">
    <property type="entry name" value="MetAP1"/>
    <property type="match status" value="1"/>
</dbReference>
<keyword evidence="5 6" id="KW-0378">Hydrolase</keyword>
<feature type="binding site" evidence="6">
    <location>
        <position position="214"/>
    </location>
    <ligand>
        <name>a divalent metal cation</name>
        <dbReference type="ChEBI" id="CHEBI:60240"/>
        <label>2</label>
        <note>catalytic</note>
    </ligand>
</feature>
<dbReference type="EMBL" id="AQHZ01000001">
    <property type="protein sequence ID" value="ENO19093.1"/>
    <property type="molecule type" value="Genomic_DNA"/>
</dbReference>
<sequence length="295" mass="32688">MTLSLDLASRAPLGDLKPGRISPLRTVPAHIERPEYMFHDGPERVTASDVKDPETIERIRYAGKIAAQALELVGEAVKPGVTTDELDRIGHDFLIAHDAYPSCLGYMGYPKSLCTSINEVICHGIPDDRPLEEGDIINVDITAYVKGVHGDTCRMFEVGTVDEESHLLIERTKNAMMRGIKAVAPGREINVIGRVIEKYARRFDYGVVRDYTGHGVGEAFHSGLIIPHYDAAPNYSTVMKPGMVFTIEPMITLGGIDWEQWDDEWTVVTADRSRTAQFEHTIVVTEDGAEILTLP</sequence>
<evidence type="ECO:0000256" key="3">
    <source>
        <dbReference type="ARBA" id="ARBA00022670"/>
    </source>
</evidence>
<evidence type="ECO:0000256" key="4">
    <source>
        <dbReference type="ARBA" id="ARBA00022723"/>
    </source>
</evidence>
<dbReference type="InterPro" id="IPR000994">
    <property type="entry name" value="Pept_M24"/>
</dbReference>
<dbReference type="Gene3D" id="3.90.230.10">
    <property type="entry name" value="Creatinase/methionine aminopeptidase superfamily"/>
    <property type="match status" value="1"/>
</dbReference>
<evidence type="ECO:0000256" key="6">
    <source>
        <dbReference type="HAMAP-Rule" id="MF_01974"/>
    </source>
</evidence>
<feature type="binding site" evidence="6">
    <location>
        <position position="123"/>
    </location>
    <ligand>
        <name>substrate</name>
    </ligand>
</feature>
<name>N6XCX7_9ACTO</name>
<reference evidence="9 10" key="1">
    <citation type="submission" date="2013-03" db="EMBL/GenBank/DDBJ databases">
        <title>Reference genome for the Human Microbiome Project.</title>
        <authorList>
            <person name="Aqrawi P."/>
            <person name="Ayvaz T."/>
            <person name="Bess C."/>
            <person name="Blankenburg K."/>
            <person name="Coyle M."/>
            <person name="Deng J."/>
            <person name="Forbes L."/>
            <person name="Fowler G."/>
            <person name="Francisco L."/>
            <person name="Fu Q."/>
            <person name="Gibbs R."/>
            <person name="Gross S."/>
            <person name="Gubbala S."/>
            <person name="Hale W."/>
            <person name="Hemphill L."/>
            <person name="Highlander S."/>
            <person name="Hirani K."/>
            <person name="Jackson L."/>
            <person name="Jakkamsetti A."/>
            <person name="Javaid M."/>
            <person name="Jayaseelan J.C."/>
            <person name="Jiang H."/>
            <person name="Joshi V."/>
            <person name="Korchina V."/>
            <person name="Kovar C."/>
            <person name="Lara F."/>
            <person name="Lee S."/>
            <person name="Liu Y."/>
            <person name="Mata R."/>
            <person name="Mathew T."/>
            <person name="Munidasa M."/>
            <person name="Muzny D."/>
            <person name="Nazareth L."/>
            <person name="Ngo R."/>
            <person name="Nguyen L."/>
            <person name="Nguyen N."/>
            <person name="Okwuonu G."/>
            <person name="Ongeri F."/>
            <person name="Palculict T."/>
            <person name="Patil S."/>
            <person name="Petrosino J."/>
            <person name="Pham C."/>
            <person name="Pham P."/>
            <person name="Pu L.-L."/>
            <person name="Qin X."/>
            <person name="Qu J."/>
            <person name="Reid J."/>
            <person name="Ross M."/>
            <person name="Ruth R."/>
            <person name="Saada N."/>
            <person name="San Lucas F."/>
            <person name="Santibanez J."/>
            <person name="Shang Y."/>
            <person name="Simmons D."/>
            <person name="Song X.-Z."/>
            <person name="Tang L.-Y."/>
            <person name="Thornton R."/>
            <person name="Warren J."/>
            <person name="Weissenberger G."/>
            <person name="Wilczek-Boney K."/>
            <person name="Worley K."/>
            <person name="Youmans B."/>
            <person name="Zhang J."/>
            <person name="Zhang L."/>
            <person name="Zhao Z."/>
            <person name="Zhou C."/>
            <person name="Zhu D."/>
            <person name="Zhu Y."/>
        </authorList>
    </citation>
    <scope>NUCLEOTIDE SEQUENCE [LARGE SCALE GENOMIC DNA]</scope>
    <source>
        <strain evidence="9 10">F0333</strain>
    </source>
</reference>
<comment type="cofactor">
    <cofactor evidence="6">
        <name>Co(2+)</name>
        <dbReference type="ChEBI" id="CHEBI:48828"/>
    </cofactor>
    <cofactor evidence="6">
        <name>Zn(2+)</name>
        <dbReference type="ChEBI" id="CHEBI:29105"/>
    </cofactor>
    <cofactor evidence="6">
        <name>Mn(2+)</name>
        <dbReference type="ChEBI" id="CHEBI:29035"/>
    </cofactor>
    <cofactor evidence="6">
        <name>Fe(2+)</name>
        <dbReference type="ChEBI" id="CHEBI:29033"/>
    </cofactor>
    <text evidence="6">Binds 2 divalent metal cations per subunit. Has a high-affinity and a low affinity metal-binding site. The true nature of the physiological cofactor is under debate. The enzyme is active with cobalt, zinc, manganese or divalent iron ions. Most likely, methionine aminopeptidases function as mononuclear Fe(2+)-metalloproteases under physiological conditions, and the catalytically relevant metal-binding site has been assigned to the histidine-containing high-affinity site.</text>
</comment>
<feature type="binding site" evidence="6">
    <location>
        <position position="151"/>
    </location>
    <ligand>
        <name>a divalent metal cation</name>
        <dbReference type="ChEBI" id="CHEBI:60240"/>
        <label>2</label>
        <note>catalytic</note>
    </ligand>
</feature>
<dbReference type="GO" id="GO:0006508">
    <property type="term" value="P:proteolysis"/>
    <property type="evidence" value="ECO:0007669"/>
    <property type="project" value="UniProtKB-KW"/>
</dbReference>
<dbReference type="InterPro" id="IPR036005">
    <property type="entry name" value="Creatinase/aminopeptidase-like"/>
</dbReference>
<comment type="caution">
    <text evidence="9">The sequence shown here is derived from an EMBL/GenBank/DDBJ whole genome shotgun (WGS) entry which is preliminary data.</text>
</comment>
<dbReference type="RefSeq" id="WP_005961496.1">
    <property type="nucleotide sequence ID" value="NZ_CP040505.1"/>
</dbReference>
<feature type="binding site" evidence="6">
    <location>
        <position position="140"/>
    </location>
    <ligand>
        <name>a divalent metal cation</name>
        <dbReference type="ChEBI" id="CHEBI:60240"/>
        <label>1</label>
    </ligand>
</feature>
<dbReference type="InterPro" id="IPR001714">
    <property type="entry name" value="Pept_M24_MAP"/>
</dbReference>
<dbReference type="GO" id="GO:0004239">
    <property type="term" value="F:initiator methionyl aminopeptidase activity"/>
    <property type="evidence" value="ECO:0007669"/>
    <property type="project" value="UniProtKB-UniRule"/>
</dbReference>
<evidence type="ECO:0000256" key="2">
    <source>
        <dbReference type="ARBA" id="ARBA00022438"/>
    </source>
</evidence>
<feature type="binding site" evidence="6">
    <location>
        <position position="151"/>
    </location>
    <ligand>
        <name>a divalent metal cation</name>
        <dbReference type="ChEBI" id="CHEBI:60240"/>
        <label>1</label>
    </ligand>
</feature>
<dbReference type="GO" id="GO:0005829">
    <property type="term" value="C:cytosol"/>
    <property type="evidence" value="ECO:0007669"/>
    <property type="project" value="TreeGrafter"/>
</dbReference>
<keyword evidence="2 6" id="KW-0031">Aminopeptidase</keyword>
<keyword evidence="3 6" id="KW-0645">Protease</keyword>
<dbReference type="AlphaFoldDB" id="N6XCX7"/>
<dbReference type="SUPFAM" id="SSF55920">
    <property type="entry name" value="Creatinase/aminopeptidase"/>
    <property type="match status" value="1"/>
</dbReference>
<dbReference type="InterPro" id="IPR002467">
    <property type="entry name" value="Pept_M24A_MAP1"/>
</dbReference>
<dbReference type="PANTHER" id="PTHR43330:SF16">
    <property type="entry name" value="METHIONINE AMINOPEPTIDASE 2"/>
    <property type="match status" value="1"/>
</dbReference>
<accession>N6XCX7</accession>
<evidence type="ECO:0000256" key="7">
    <source>
        <dbReference type="RuleBase" id="RU003653"/>
    </source>
</evidence>
<dbReference type="eggNOG" id="COG0024">
    <property type="taxonomic scope" value="Bacteria"/>
</dbReference>
<evidence type="ECO:0000313" key="9">
    <source>
        <dbReference type="EMBL" id="ENO19093.1"/>
    </source>
</evidence>
<dbReference type="HAMAP" id="MF_01974">
    <property type="entry name" value="MetAP_1"/>
    <property type="match status" value="1"/>
</dbReference>
<gene>
    <name evidence="6 9" type="primary">map</name>
    <name evidence="9" type="ORF">HMPREF9004_0012</name>
</gene>
<dbReference type="Pfam" id="PF00557">
    <property type="entry name" value="Peptidase_M24"/>
    <property type="match status" value="1"/>
</dbReference>
<dbReference type="OrthoDB" id="9802055at2"/>
<dbReference type="PROSITE" id="PS00680">
    <property type="entry name" value="MAP_1"/>
    <property type="match status" value="1"/>
</dbReference>
<evidence type="ECO:0000313" key="10">
    <source>
        <dbReference type="Proteomes" id="UP000013015"/>
    </source>
</evidence>
<proteinExistence type="inferred from homology"/>
<keyword evidence="10" id="KW-1185">Reference proteome</keyword>
<feature type="domain" description="Peptidase M24" evidence="8">
    <location>
        <begin position="57"/>
        <end position="286"/>
    </location>
</feature>
<dbReference type="HOGENOM" id="CLU_015857_0_0_11"/>
<comment type="subunit">
    <text evidence="6">Monomer.</text>
</comment>
<comment type="function">
    <text evidence="1 6">Removes the N-terminal methionine from nascent proteins. The N-terminal methionine is often cleaved when the second residue in the primary sequence is small and uncharged (Met-Ala-, Cys, Gly, Pro, Ser, Thr, or Val). Requires deformylation of the N(alpha)-formylated initiator methionine before it can be hydrolyzed.</text>
</comment>
<feature type="binding site" evidence="6">
    <location>
        <position position="248"/>
    </location>
    <ligand>
        <name>a divalent metal cation</name>
        <dbReference type="ChEBI" id="CHEBI:60240"/>
        <label>2</label>
        <note>catalytic</note>
    </ligand>
</feature>
<dbReference type="NCBIfam" id="TIGR00500">
    <property type="entry name" value="met_pdase_I"/>
    <property type="match status" value="1"/>
</dbReference>
<evidence type="ECO:0000256" key="5">
    <source>
        <dbReference type="ARBA" id="ARBA00022801"/>
    </source>
</evidence>
<evidence type="ECO:0000259" key="8">
    <source>
        <dbReference type="Pfam" id="PF00557"/>
    </source>
</evidence>
<protein>
    <recommendedName>
        <fullName evidence="6 7">Methionine aminopeptidase</fullName>
        <shortName evidence="6">MAP</shortName>
        <shortName evidence="6">MetAP</shortName>
        <ecNumber evidence="6 7">3.4.11.18</ecNumber>
    </recommendedName>
    <alternativeName>
        <fullName evidence="6">Peptidase M</fullName>
    </alternativeName>
</protein>
<evidence type="ECO:0000256" key="1">
    <source>
        <dbReference type="ARBA" id="ARBA00002521"/>
    </source>
</evidence>
<dbReference type="PATRIC" id="fig|888050.3.peg.12"/>
<comment type="catalytic activity">
    <reaction evidence="6 7">
        <text>Release of N-terminal amino acids, preferentially methionine, from peptides and arylamides.</text>
        <dbReference type="EC" id="3.4.11.18"/>
    </reaction>
</comment>
<dbReference type="GO" id="GO:0070006">
    <property type="term" value="F:metalloaminopeptidase activity"/>
    <property type="evidence" value="ECO:0007669"/>
    <property type="project" value="UniProtKB-UniRule"/>
</dbReference>
<dbReference type="GO" id="GO:0046872">
    <property type="term" value="F:metal ion binding"/>
    <property type="evidence" value="ECO:0007669"/>
    <property type="project" value="UniProtKB-UniRule"/>
</dbReference>
<comment type="similarity">
    <text evidence="6">Belongs to the peptidase M24A family. Methionine aminopeptidase type 1 subfamily.</text>
</comment>
<feature type="binding site" evidence="6">
    <location>
        <position position="279"/>
    </location>
    <ligand>
        <name>a divalent metal cation</name>
        <dbReference type="ChEBI" id="CHEBI:60240"/>
        <label>2</label>
        <note>catalytic</note>
    </ligand>
</feature>